<dbReference type="RefSeq" id="XP_025377689.1">
    <property type="nucleotide sequence ID" value="XM_025520006.1"/>
</dbReference>
<feature type="region of interest" description="Disordered" evidence="1">
    <location>
        <begin position="863"/>
        <end position="925"/>
    </location>
</feature>
<sequence length="925" mass="101437">MPHPQKVPSLTEHLSPRGSIDVEADKHPTTHDSWQAMLRYDAARRRDSSTSYGGVGQHVVGSPEVLSPRSEEEHPQQQQSSSVMMRKISKGQTSRASLHLGDDLPHMPEQLPSGFISPPPVSSHSPQLAGTGAGAGPGSRRDSFMSAGEATLRSAQAPKVSGSALDDAEKTVDDDVYTSPPALYRQYTPPALKGSNAVLVDRELERLRDKKAKEIKMKWRIITGCLMLLLFGFSAYILIAYILAYLALSPANWFLSDAQDGTQTSPDPMLRSLALVGVAVQALAVAGIVLSGFYLRFSRRRSCGTYTVWIIAILSTTLNVALSVANLSLIALWHKKYSDTPDDPLAKTRDVSQRCNGVWDMDLLWSAAKASPIAKPTDDGAAASACTHDARRTLLMFMIAGGLRLGILVFLCAVWMACLARYNRSLAIVGIVDPDMKESAEMQKLLMEEGGYSGPDHPVSTVGRSGGKHDALPAMPSEPRDSLVVPGSYDYEYDDERVTHASDAHHQPKTYGGGGSVYDDETLRGSQSHFHSSQSRMSHEAPSLQQFAWQQNKARDRHDEEIYTYGNMPHHRHERSGSAGAWSQGILDRLWTALWGESSPETHGPQQEHMGDEKGTLLAAQQQQQQQQHQQHQREDSRLGVGGWFRREPSDSNWRMQGSETDARDWKLREDSSLDIPNYQQEEAHASAPPLPPKQEEEQRHQRTASQEKRSREARHAASSSQRHANGAAEPGGLTSGSRSRSNSRERAERRRRDQQDRIAFLASLGYQSGEGGQTTQQEANAPQQRVGDDLPPMPMARGTAQREETSLHKAADGAGDEDDDEAFWRGPGSSTAGESDRNLLQPVNQPVFVRTLGKLVRKLSAIESVGSGEGRRSASGTTSQHHHSGNHASSSSSHYRSGSRAGQRSFEGVAMAGREMGTVNENDW</sequence>
<feature type="compositionally biased region" description="Basic and acidic residues" evidence="1">
    <location>
        <begin position="743"/>
        <end position="757"/>
    </location>
</feature>
<dbReference type="InParanoid" id="A0A316YMR2"/>
<evidence type="ECO:0000256" key="2">
    <source>
        <dbReference type="SAM" id="Phobius"/>
    </source>
</evidence>
<organism evidence="3 4">
    <name type="scientific">Acaromyces ingoldii</name>
    <dbReference type="NCBI Taxonomy" id="215250"/>
    <lineage>
        <taxon>Eukaryota</taxon>
        <taxon>Fungi</taxon>
        <taxon>Dikarya</taxon>
        <taxon>Basidiomycota</taxon>
        <taxon>Ustilaginomycotina</taxon>
        <taxon>Exobasidiomycetes</taxon>
        <taxon>Exobasidiales</taxon>
        <taxon>Cryptobasidiaceae</taxon>
        <taxon>Acaromyces</taxon>
    </lineage>
</organism>
<keyword evidence="4" id="KW-1185">Reference proteome</keyword>
<proteinExistence type="predicted"/>
<feature type="compositionally biased region" description="Polar residues" evidence="1">
    <location>
        <begin position="543"/>
        <end position="552"/>
    </location>
</feature>
<dbReference type="GeneID" id="37041922"/>
<reference evidence="3 4" key="1">
    <citation type="journal article" date="2018" name="Mol. Biol. Evol.">
        <title>Broad Genomic Sampling Reveals a Smut Pathogenic Ancestry of the Fungal Clade Ustilaginomycotina.</title>
        <authorList>
            <person name="Kijpornyongpan T."/>
            <person name="Mondo S.J."/>
            <person name="Barry K."/>
            <person name="Sandor L."/>
            <person name="Lee J."/>
            <person name="Lipzen A."/>
            <person name="Pangilinan J."/>
            <person name="LaButti K."/>
            <person name="Hainaut M."/>
            <person name="Henrissat B."/>
            <person name="Grigoriev I.V."/>
            <person name="Spatafora J.W."/>
            <person name="Aime M.C."/>
        </authorList>
    </citation>
    <scope>NUCLEOTIDE SEQUENCE [LARGE SCALE GENOMIC DNA]</scope>
    <source>
        <strain evidence="3 4">MCA 4198</strain>
    </source>
</reference>
<keyword evidence="2" id="KW-0472">Membrane</keyword>
<accession>A0A316YMR2</accession>
<feature type="compositionally biased region" description="Polar residues" evidence="1">
    <location>
        <begin position="524"/>
        <end position="536"/>
    </location>
</feature>
<feature type="transmembrane region" description="Helical" evidence="2">
    <location>
        <begin position="221"/>
        <end position="248"/>
    </location>
</feature>
<dbReference type="OrthoDB" id="3365879at2759"/>
<feature type="transmembrane region" description="Helical" evidence="2">
    <location>
        <begin position="394"/>
        <end position="418"/>
    </location>
</feature>
<protein>
    <submittedName>
        <fullName evidence="3">Uncharacterized protein</fullName>
    </submittedName>
</protein>
<dbReference type="Proteomes" id="UP000245768">
    <property type="component" value="Unassembled WGS sequence"/>
</dbReference>
<feature type="compositionally biased region" description="Polar residues" evidence="1">
    <location>
        <begin position="651"/>
        <end position="660"/>
    </location>
</feature>
<feature type="compositionally biased region" description="Basic and acidic residues" evidence="1">
    <location>
        <begin position="801"/>
        <end position="812"/>
    </location>
</feature>
<evidence type="ECO:0000313" key="4">
    <source>
        <dbReference type="Proteomes" id="UP000245768"/>
    </source>
</evidence>
<evidence type="ECO:0000313" key="3">
    <source>
        <dbReference type="EMBL" id="PWN90491.1"/>
    </source>
</evidence>
<feature type="compositionally biased region" description="Low complexity" evidence="1">
    <location>
        <begin position="887"/>
        <end position="900"/>
    </location>
</feature>
<feature type="transmembrane region" description="Helical" evidence="2">
    <location>
        <begin position="307"/>
        <end position="333"/>
    </location>
</feature>
<feature type="compositionally biased region" description="Basic and acidic residues" evidence="1">
    <location>
        <begin position="694"/>
        <end position="716"/>
    </location>
</feature>
<feature type="region of interest" description="Disordered" evidence="1">
    <location>
        <begin position="1"/>
        <end position="172"/>
    </location>
</feature>
<feature type="region of interest" description="Disordered" evidence="1">
    <location>
        <begin position="597"/>
        <end position="845"/>
    </location>
</feature>
<name>A0A316YMR2_9BASI</name>
<feature type="compositionally biased region" description="Basic and acidic residues" evidence="1">
    <location>
        <begin position="661"/>
        <end position="672"/>
    </location>
</feature>
<gene>
    <name evidence="3" type="ORF">FA10DRAFT_260317</name>
</gene>
<keyword evidence="2" id="KW-0812">Transmembrane</keyword>
<feature type="compositionally biased region" description="Low complexity" evidence="1">
    <location>
        <begin position="621"/>
        <end position="630"/>
    </location>
</feature>
<evidence type="ECO:0000256" key="1">
    <source>
        <dbReference type="SAM" id="MobiDB-lite"/>
    </source>
</evidence>
<feature type="transmembrane region" description="Helical" evidence="2">
    <location>
        <begin position="273"/>
        <end position="295"/>
    </location>
</feature>
<dbReference type="AlphaFoldDB" id="A0A316YMR2"/>
<keyword evidence="2" id="KW-1133">Transmembrane helix</keyword>
<dbReference type="EMBL" id="KZ819636">
    <property type="protein sequence ID" value="PWN90491.1"/>
    <property type="molecule type" value="Genomic_DNA"/>
</dbReference>
<feature type="region of interest" description="Disordered" evidence="1">
    <location>
        <begin position="499"/>
        <end position="555"/>
    </location>
</feature>